<gene>
    <name evidence="11" type="ORF">PF001_g14065</name>
    <name evidence="10" type="ORF">PF002_g11742</name>
    <name evidence="9" type="ORF">PF005_g12922</name>
    <name evidence="8" type="ORF">PF006_g13735</name>
    <name evidence="7" type="ORF">PF007_g5035</name>
    <name evidence="5" type="ORF">PF009_g14262</name>
    <name evidence="6" type="ORF">PF010_g14193</name>
</gene>
<dbReference type="PANTHER" id="PTHR48024">
    <property type="entry name" value="GEO13361P1-RELATED"/>
    <property type="match status" value="1"/>
</dbReference>
<evidence type="ECO:0000256" key="3">
    <source>
        <dbReference type="SAM" id="MobiDB-lite"/>
    </source>
</evidence>
<dbReference type="SMART" id="SM00360">
    <property type="entry name" value="RRM"/>
    <property type="match status" value="2"/>
</dbReference>
<evidence type="ECO:0000313" key="16">
    <source>
        <dbReference type="Proteomes" id="UP000440732"/>
    </source>
</evidence>
<evidence type="ECO:0000313" key="5">
    <source>
        <dbReference type="EMBL" id="KAE8935808.1"/>
    </source>
</evidence>
<protein>
    <recommendedName>
        <fullName evidence="4">RRM domain-containing protein</fullName>
    </recommendedName>
</protein>
<evidence type="ECO:0000313" key="9">
    <source>
        <dbReference type="EMBL" id="KAE9206686.1"/>
    </source>
</evidence>
<sequence>MANKKRKLEEKEDVVMEEEASSSSEVERLEKNAQYSSSSSDSESESEQEQQQESEHEKEEEEEEEESEEEKEKSESEEEEEEMEVDGDDEEEEEENEEVEKVEETSSSSESEEEATPVVPSKEQSSDSSDSEEEKDGEEEEVMQKQEENSDSSSSEEEEEIAPVVQSKELSSDSEEEEEEGEEASPVVQKLEESSDSSDAEEKEEENEKNPKEKPVEKRKPVKVSIPTLEGPPKKKAKIEKIDGSKEDTRMEALRRILEPLQREVLLATMLNVAAKYDEVYADLKSSAGILKVAANLNVKKAADNRAPGRTLFVRSLSQKTTADTLRNAYEKFGDVVTAHVPWNHTTNESKCYGFVTFREKAGAHNALKTPTIKIDDNYAEHNLAREGKAYTDSRTVSVQNLSKAKTTEETLRALFGQFGKVASTHVIRDKETNESKGFGIVNFREKAGALNALAAPQIKLHGNILKCSLKH</sequence>
<dbReference type="SUPFAM" id="SSF54928">
    <property type="entry name" value="RNA-binding domain, RBD"/>
    <property type="match status" value="2"/>
</dbReference>
<accession>A0A6A3F0P2</accession>
<reference evidence="12 13" key="1">
    <citation type="submission" date="2018-08" db="EMBL/GenBank/DDBJ databases">
        <title>Genomic investigation of the strawberry pathogen Phytophthora fragariae indicates pathogenicity is determined by transcriptional variation in three key races.</title>
        <authorList>
            <person name="Adams T.M."/>
            <person name="Armitage A.D."/>
            <person name="Sobczyk M.K."/>
            <person name="Bates H.J."/>
            <person name="Dunwell J.M."/>
            <person name="Nellist C.F."/>
            <person name="Harrison R.J."/>
        </authorList>
    </citation>
    <scope>NUCLEOTIDE SEQUENCE [LARGE SCALE GENOMIC DNA]</scope>
    <source>
        <strain evidence="11 14">A4</strain>
        <strain evidence="10 15">BC-1</strain>
        <strain evidence="9 13">NOV-27</strain>
        <strain evidence="8 16">NOV-5</strain>
        <strain evidence="7 17">NOV-71</strain>
        <strain evidence="5 12">NOV-9</strain>
        <strain evidence="6 18">ONT-3</strain>
    </source>
</reference>
<dbReference type="Proteomes" id="UP000488956">
    <property type="component" value="Unassembled WGS sequence"/>
</dbReference>
<dbReference type="InterPro" id="IPR050886">
    <property type="entry name" value="RNA-binding_reg"/>
</dbReference>
<evidence type="ECO:0000313" key="7">
    <source>
        <dbReference type="EMBL" id="KAE9129058.1"/>
    </source>
</evidence>
<name>A0A6A3F0P2_9STRA</name>
<dbReference type="OrthoDB" id="1875751at2759"/>
<dbReference type="EMBL" id="QXGA01000829">
    <property type="protein sequence ID" value="KAE9139480.1"/>
    <property type="molecule type" value="Genomic_DNA"/>
</dbReference>
<dbReference type="Proteomes" id="UP000429523">
    <property type="component" value="Unassembled WGS sequence"/>
</dbReference>
<evidence type="ECO:0000313" key="15">
    <source>
        <dbReference type="Proteomes" id="UP000440367"/>
    </source>
</evidence>
<dbReference type="EMBL" id="QXGB01000698">
    <property type="protein sequence ID" value="KAE9206686.1"/>
    <property type="molecule type" value="Genomic_DNA"/>
</dbReference>
<dbReference type="GO" id="GO:0005634">
    <property type="term" value="C:nucleus"/>
    <property type="evidence" value="ECO:0007669"/>
    <property type="project" value="TreeGrafter"/>
</dbReference>
<dbReference type="EMBL" id="QXFZ01000170">
    <property type="protein sequence ID" value="KAE9129058.1"/>
    <property type="molecule type" value="Genomic_DNA"/>
</dbReference>
<dbReference type="GO" id="GO:0003723">
    <property type="term" value="F:RNA binding"/>
    <property type="evidence" value="ECO:0007669"/>
    <property type="project" value="UniProtKB-UniRule"/>
</dbReference>
<dbReference type="InterPro" id="IPR000504">
    <property type="entry name" value="RRM_dom"/>
</dbReference>
<comment type="caution">
    <text evidence="5">The sequence shown here is derived from an EMBL/GenBank/DDBJ whole genome shotgun (WGS) entry which is preliminary data.</text>
</comment>
<dbReference type="InterPro" id="IPR035979">
    <property type="entry name" value="RBD_domain_sf"/>
</dbReference>
<evidence type="ECO:0000313" key="14">
    <source>
        <dbReference type="Proteomes" id="UP000437068"/>
    </source>
</evidence>
<dbReference type="PROSITE" id="PS50102">
    <property type="entry name" value="RRM"/>
    <property type="match status" value="2"/>
</dbReference>
<dbReference type="Proteomes" id="UP000440732">
    <property type="component" value="Unassembled WGS sequence"/>
</dbReference>
<feature type="region of interest" description="Disordered" evidence="3">
    <location>
        <begin position="1"/>
        <end position="240"/>
    </location>
</feature>
<dbReference type="PANTHER" id="PTHR48024:SF45">
    <property type="entry name" value="RNA BINDING DOMAIN PROTEIN"/>
    <property type="match status" value="1"/>
</dbReference>
<dbReference type="EMBL" id="QXGD01000545">
    <property type="protein sequence ID" value="KAE9234678.1"/>
    <property type="molecule type" value="Genomic_DNA"/>
</dbReference>
<evidence type="ECO:0000313" key="18">
    <source>
        <dbReference type="Proteomes" id="UP000488956"/>
    </source>
</evidence>
<evidence type="ECO:0000259" key="4">
    <source>
        <dbReference type="PROSITE" id="PS50102"/>
    </source>
</evidence>
<feature type="compositionally biased region" description="Acidic residues" evidence="3">
    <location>
        <begin position="129"/>
        <end position="141"/>
    </location>
</feature>
<dbReference type="Pfam" id="PF00076">
    <property type="entry name" value="RRM_1"/>
    <property type="match status" value="2"/>
</dbReference>
<keyword evidence="1 2" id="KW-0694">RNA-binding</keyword>
<evidence type="ECO:0000313" key="8">
    <source>
        <dbReference type="EMBL" id="KAE9139480.1"/>
    </source>
</evidence>
<dbReference type="Proteomes" id="UP000440367">
    <property type="component" value="Unassembled WGS sequence"/>
</dbReference>
<evidence type="ECO:0000256" key="2">
    <source>
        <dbReference type="PROSITE-ProRule" id="PRU00176"/>
    </source>
</evidence>
<evidence type="ECO:0000313" key="17">
    <source>
        <dbReference type="Proteomes" id="UP000441208"/>
    </source>
</evidence>
<keyword evidence="13" id="KW-1185">Reference proteome</keyword>
<organism evidence="5 12">
    <name type="scientific">Phytophthora fragariae</name>
    <dbReference type="NCBI Taxonomy" id="53985"/>
    <lineage>
        <taxon>Eukaryota</taxon>
        <taxon>Sar</taxon>
        <taxon>Stramenopiles</taxon>
        <taxon>Oomycota</taxon>
        <taxon>Peronosporomycetes</taxon>
        <taxon>Peronosporales</taxon>
        <taxon>Peronosporaceae</taxon>
        <taxon>Phytophthora</taxon>
    </lineage>
</organism>
<dbReference type="AlphaFoldDB" id="A0A6A3F0P2"/>
<proteinExistence type="predicted"/>
<evidence type="ECO:0000313" key="13">
    <source>
        <dbReference type="Proteomes" id="UP000433483"/>
    </source>
</evidence>
<evidence type="ECO:0000313" key="12">
    <source>
        <dbReference type="Proteomes" id="UP000429523"/>
    </source>
</evidence>
<feature type="compositionally biased region" description="Acidic residues" evidence="3">
    <location>
        <begin position="172"/>
        <end position="183"/>
    </location>
</feature>
<dbReference type="EMBL" id="QXGF01000771">
    <property type="protein sequence ID" value="KAE8935808.1"/>
    <property type="molecule type" value="Genomic_DNA"/>
</dbReference>
<evidence type="ECO:0000313" key="10">
    <source>
        <dbReference type="EMBL" id="KAE9234678.1"/>
    </source>
</evidence>
<feature type="compositionally biased region" description="Acidic residues" evidence="3">
    <location>
        <begin position="194"/>
        <end position="205"/>
    </location>
</feature>
<evidence type="ECO:0000313" key="11">
    <source>
        <dbReference type="EMBL" id="KAE9302312.1"/>
    </source>
</evidence>
<feature type="compositionally biased region" description="Basic and acidic residues" evidence="3">
    <location>
        <begin position="206"/>
        <end position="219"/>
    </location>
</feature>
<evidence type="ECO:0000256" key="1">
    <source>
        <dbReference type="ARBA" id="ARBA00022884"/>
    </source>
</evidence>
<dbReference type="Gene3D" id="3.30.70.330">
    <property type="match status" value="2"/>
</dbReference>
<dbReference type="EMBL" id="QXGE01000857">
    <property type="protein sequence ID" value="KAE9302312.1"/>
    <property type="molecule type" value="Genomic_DNA"/>
</dbReference>
<feature type="domain" description="RRM" evidence="4">
    <location>
        <begin position="395"/>
        <end position="472"/>
    </location>
</feature>
<dbReference type="EMBL" id="QXFX01000866">
    <property type="protein sequence ID" value="KAE9102197.1"/>
    <property type="molecule type" value="Genomic_DNA"/>
</dbReference>
<feature type="compositionally biased region" description="Acidic residues" evidence="3">
    <location>
        <begin position="42"/>
        <end position="101"/>
    </location>
</feature>
<evidence type="ECO:0000313" key="6">
    <source>
        <dbReference type="EMBL" id="KAE9102197.1"/>
    </source>
</evidence>
<feature type="domain" description="RRM" evidence="4">
    <location>
        <begin position="310"/>
        <end position="404"/>
    </location>
</feature>
<dbReference type="Proteomes" id="UP000433483">
    <property type="component" value="Unassembled WGS sequence"/>
</dbReference>
<dbReference type="InterPro" id="IPR012677">
    <property type="entry name" value="Nucleotide-bd_a/b_plait_sf"/>
</dbReference>
<dbReference type="Proteomes" id="UP000437068">
    <property type="component" value="Unassembled WGS sequence"/>
</dbReference>
<dbReference type="Proteomes" id="UP000441208">
    <property type="component" value="Unassembled WGS sequence"/>
</dbReference>